<gene>
    <name evidence="2" type="ORF">WJX75_004483</name>
</gene>
<proteinExistence type="predicted"/>
<dbReference type="Proteomes" id="UP001491310">
    <property type="component" value="Unassembled WGS sequence"/>
</dbReference>
<name>A0ABR2Z2V1_9CHLO</name>
<dbReference type="EMBL" id="JALJOT010000001">
    <property type="protein sequence ID" value="KAK9918493.1"/>
    <property type="molecule type" value="Genomic_DNA"/>
</dbReference>
<evidence type="ECO:0000256" key="1">
    <source>
        <dbReference type="SAM" id="Phobius"/>
    </source>
</evidence>
<organism evidence="2 3">
    <name type="scientific">Coccomyxa subellipsoidea</name>
    <dbReference type="NCBI Taxonomy" id="248742"/>
    <lineage>
        <taxon>Eukaryota</taxon>
        <taxon>Viridiplantae</taxon>
        <taxon>Chlorophyta</taxon>
        <taxon>core chlorophytes</taxon>
        <taxon>Trebouxiophyceae</taxon>
        <taxon>Trebouxiophyceae incertae sedis</taxon>
        <taxon>Coccomyxaceae</taxon>
        <taxon>Coccomyxa</taxon>
    </lineage>
</organism>
<keyword evidence="1" id="KW-1133">Transmembrane helix</keyword>
<accession>A0ABR2Z2V1</accession>
<reference evidence="2 3" key="1">
    <citation type="journal article" date="2024" name="Nat. Commun.">
        <title>Phylogenomics reveals the evolutionary origins of lichenization in chlorophyte algae.</title>
        <authorList>
            <person name="Puginier C."/>
            <person name="Libourel C."/>
            <person name="Otte J."/>
            <person name="Skaloud P."/>
            <person name="Haon M."/>
            <person name="Grisel S."/>
            <person name="Petersen M."/>
            <person name="Berrin J.G."/>
            <person name="Delaux P.M."/>
            <person name="Dal Grande F."/>
            <person name="Keller J."/>
        </authorList>
    </citation>
    <scope>NUCLEOTIDE SEQUENCE [LARGE SCALE GENOMIC DNA]</scope>
    <source>
        <strain evidence="2 3">SAG 216-7</strain>
    </source>
</reference>
<sequence length="129" mass="14447">MLLSYVSLLAFGWGLLFFDWAVNELEKHPKAEPWINDGVTIGGASAVLSPIIQWGHAIVYTNPQANEIARVRRRFYICMWSAYCSIVGISTLVAIVRFLLGEDGSLHHFISTTSNHLVLVSKSTLEQNR</sequence>
<keyword evidence="3" id="KW-1185">Reference proteome</keyword>
<keyword evidence="1" id="KW-0812">Transmembrane</keyword>
<comment type="caution">
    <text evidence="2">The sequence shown here is derived from an EMBL/GenBank/DDBJ whole genome shotgun (WGS) entry which is preliminary data.</text>
</comment>
<keyword evidence="1" id="KW-0472">Membrane</keyword>
<evidence type="ECO:0000313" key="3">
    <source>
        <dbReference type="Proteomes" id="UP001491310"/>
    </source>
</evidence>
<feature type="transmembrane region" description="Helical" evidence="1">
    <location>
        <begin position="6"/>
        <end position="22"/>
    </location>
</feature>
<feature type="transmembrane region" description="Helical" evidence="1">
    <location>
        <begin position="80"/>
        <end position="100"/>
    </location>
</feature>
<evidence type="ECO:0000313" key="2">
    <source>
        <dbReference type="EMBL" id="KAK9918493.1"/>
    </source>
</evidence>
<protein>
    <submittedName>
        <fullName evidence="2">Uncharacterized protein</fullName>
    </submittedName>
</protein>